<organism evidence="2 3">
    <name type="scientific">Psilogramma increta granulovirus</name>
    <dbReference type="NCBI Taxonomy" id="2953508"/>
    <lineage>
        <taxon>Viruses</taxon>
        <taxon>Viruses incertae sedis</taxon>
        <taxon>Naldaviricetes</taxon>
        <taxon>Lefavirales</taxon>
        <taxon>Baculoviridae</taxon>
        <taxon>Betabaculovirus</taxon>
        <taxon>Betabaculovirus psincretae</taxon>
    </lineage>
</organism>
<keyword evidence="3" id="KW-1185">Reference proteome</keyword>
<evidence type="ECO:0000256" key="1">
    <source>
        <dbReference type="SAM" id="Phobius"/>
    </source>
</evidence>
<keyword evidence="1" id="KW-0812">Transmembrane</keyword>
<keyword evidence="1" id="KW-0472">Membrane</keyword>
<evidence type="ECO:0000313" key="3">
    <source>
        <dbReference type="Proteomes" id="UP001265762"/>
    </source>
</evidence>
<evidence type="ECO:0000313" key="2">
    <source>
        <dbReference type="EMBL" id="UXX41841.1"/>
    </source>
</evidence>
<keyword evidence="1" id="KW-1133">Transmembrane helix</keyword>
<dbReference type="EMBL" id="ON803509">
    <property type="protein sequence ID" value="UXX41841.1"/>
    <property type="molecule type" value="Genomic_DNA"/>
</dbReference>
<reference evidence="2" key="1">
    <citation type="journal article" date="2022" name="Virus Res.">
        <title>Genome analysis of Psilogramma increta granulovirus and its intrapopulation diversity.</title>
        <authorList>
            <person name="Zhang H."/>
            <person name="Li L."/>
            <person name="Chen B."/>
            <person name="Zuo Y."/>
            <person name="Wu W."/>
            <person name="Yuan M."/>
            <person name="Yang K."/>
        </authorList>
    </citation>
    <scope>NUCLEOTIDE SEQUENCE</scope>
    <source>
        <strain evidence="2">GZ</strain>
    </source>
</reference>
<protein>
    <submittedName>
        <fullName evidence="2">Uncharacterized protein</fullName>
    </submittedName>
</protein>
<name>A0A977XVX6_9BBAC</name>
<dbReference type="Proteomes" id="UP001265762">
    <property type="component" value="Segment"/>
</dbReference>
<sequence length="116" mass="13837">MSGINKEINTMINYSIIHCICRPFPYTFYIPILEHYLCVVCLDGVYVLWRGEKRIIKKCLKMMQNVEKILIINRFNCVWNVLCETNEIIKMVIVKIYNTNLLHDIVYAEMNRVVNF</sequence>
<proteinExistence type="predicted"/>
<accession>A0A977XVX6</accession>
<feature type="transmembrane region" description="Helical" evidence="1">
    <location>
        <begin position="28"/>
        <end position="49"/>
    </location>
</feature>